<dbReference type="InterPro" id="IPR001764">
    <property type="entry name" value="Glyco_hydro_3_N"/>
</dbReference>
<comment type="catalytic activity">
    <reaction evidence="1">
        <text>Hydrolysis of terminal non-reducing N-acetyl-D-hexosamine residues in N-acetyl-beta-D-hexosaminides.</text>
        <dbReference type="EC" id="3.2.1.52"/>
    </reaction>
</comment>
<keyword evidence="4 9" id="KW-0378">Hydrolase</keyword>
<dbReference type="SUPFAM" id="SSF51445">
    <property type="entry name" value="(Trans)glycosidases"/>
    <property type="match status" value="1"/>
</dbReference>
<evidence type="ECO:0000256" key="3">
    <source>
        <dbReference type="ARBA" id="ARBA00012663"/>
    </source>
</evidence>
<dbReference type="PANTHER" id="PTHR30480:SF13">
    <property type="entry name" value="BETA-HEXOSAMINIDASE"/>
    <property type="match status" value="1"/>
</dbReference>
<dbReference type="PROSITE" id="PS51257">
    <property type="entry name" value="PROKAR_LIPOPROTEIN"/>
    <property type="match status" value="1"/>
</dbReference>
<gene>
    <name evidence="9" type="ORF">GSY69_01755</name>
</gene>
<keyword evidence="10" id="KW-1185">Reference proteome</keyword>
<dbReference type="Proteomes" id="UP000469215">
    <property type="component" value="Unassembled WGS sequence"/>
</dbReference>
<dbReference type="GO" id="GO:0004563">
    <property type="term" value="F:beta-N-acetylhexosaminidase activity"/>
    <property type="evidence" value="ECO:0007669"/>
    <property type="project" value="UniProtKB-EC"/>
</dbReference>
<dbReference type="GO" id="GO:0009254">
    <property type="term" value="P:peptidoglycan turnover"/>
    <property type="evidence" value="ECO:0007669"/>
    <property type="project" value="TreeGrafter"/>
</dbReference>
<evidence type="ECO:0000256" key="7">
    <source>
        <dbReference type="SAM" id="SignalP"/>
    </source>
</evidence>
<dbReference type="InterPro" id="IPR017853">
    <property type="entry name" value="GH"/>
</dbReference>
<keyword evidence="7" id="KW-0732">Signal</keyword>
<protein>
    <recommendedName>
        <fullName evidence="3">beta-N-acetylhexosaminidase</fullName>
        <ecNumber evidence="3">3.2.1.52</ecNumber>
    </recommendedName>
</protein>
<evidence type="ECO:0000256" key="1">
    <source>
        <dbReference type="ARBA" id="ARBA00001231"/>
    </source>
</evidence>
<feature type="signal peptide" evidence="7">
    <location>
        <begin position="1"/>
        <end position="23"/>
    </location>
</feature>
<dbReference type="Gene3D" id="3.20.20.300">
    <property type="entry name" value="Glycoside hydrolase, family 3, N-terminal domain"/>
    <property type="match status" value="1"/>
</dbReference>
<dbReference type="Pfam" id="PF00933">
    <property type="entry name" value="Glyco_hydro_3"/>
    <property type="match status" value="1"/>
</dbReference>
<evidence type="ECO:0000313" key="10">
    <source>
        <dbReference type="Proteomes" id="UP000469215"/>
    </source>
</evidence>
<organism evidence="9 10">
    <name type="scientific">Brevibacterium rongguiense</name>
    <dbReference type="NCBI Taxonomy" id="2695267"/>
    <lineage>
        <taxon>Bacteria</taxon>
        <taxon>Bacillati</taxon>
        <taxon>Actinomycetota</taxon>
        <taxon>Actinomycetes</taxon>
        <taxon>Micrococcales</taxon>
        <taxon>Brevibacteriaceae</taxon>
        <taxon>Brevibacterium</taxon>
    </lineage>
</organism>
<feature type="compositionally biased region" description="Low complexity" evidence="6">
    <location>
        <begin position="28"/>
        <end position="56"/>
    </location>
</feature>
<feature type="domain" description="Glycoside hydrolase family 3 N-terminal" evidence="8">
    <location>
        <begin position="89"/>
        <end position="388"/>
    </location>
</feature>
<evidence type="ECO:0000259" key="8">
    <source>
        <dbReference type="Pfam" id="PF00933"/>
    </source>
</evidence>
<comment type="similarity">
    <text evidence="2">Belongs to the glycosyl hydrolase 3 family.</text>
</comment>
<proteinExistence type="inferred from homology"/>
<keyword evidence="5" id="KW-0326">Glycosidase</keyword>
<comment type="caution">
    <text evidence="9">The sequence shown here is derived from an EMBL/GenBank/DDBJ whole genome shotgun (WGS) entry which is preliminary data.</text>
</comment>
<reference evidence="9 10" key="1">
    <citation type="submission" date="2020-01" db="EMBL/GenBank/DDBJ databases">
        <authorList>
            <person name="Deng T."/>
        </authorList>
    </citation>
    <scope>NUCLEOTIDE SEQUENCE [LARGE SCALE GENOMIC DNA]</scope>
    <source>
        <strain evidence="9 10">5221</strain>
    </source>
</reference>
<dbReference type="InterPro" id="IPR036962">
    <property type="entry name" value="Glyco_hydro_3_N_sf"/>
</dbReference>
<dbReference type="EMBL" id="WWEQ01000004">
    <property type="protein sequence ID" value="MYM18733.1"/>
    <property type="molecule type" value="Genomic_DNA"/>
</dbReference>
<dbReference type="RefSeq" id="WP_160952171.1">
    <property type="nucleotide sequence ID" value="NZ_WWEQ01000004.1"/>
</dbReference>
<dbReference type="EC" id="3.2.1.52" evidence="3"/>
<feature type="region of interest" description="Disordered" evidence="6">
    <location>
        <begin position="26"/>
        <end position="63"/>
    </location>
</feature>
<dbReference type="GO" id="GO:0005975">
    <property type="term" value="P:carbohydrate metabolic process"/>
    <property type="evidence" value="ECO:0007669"/>
    <property type="project" value="InterPro"/>
</dbReference>
<evidence type="ECO:0000313" key="9">
    <source>
        <dbReference type="EMBL" id="MYM18733.1"/>
    </source>
</evidence>
<feature type="chain" id="PRO_5038842207" description="beta-N-acetylhexosaminidase" evidence="7">
    <location>
        <begin position="24"/>
        <end position="533"/>
    </location>
</feature>
<evidence type="ECO:0000256" key="5">
    <source>
        <dbReference type="ARBA" id="ARBA00023295"/>
    </source>
</evidence>
<evidence type="ECO:0000256" key="2">
    <source>
        <dbReference type="ARBA" id="ARBA00005336"/>
    </source>
</evidence>
<dbReference type="AlphaFoldDB" id="A0A6N9H480"/>
<evidence type="ECO:0000256" key="6">
    <source>
        <dbReference type="SAM" id="MobiDB-lite"/>
    </source>
</evidence>
<dbReference type="InterPro" id="IPR050226">
    <property type="entry name" value="NagZ_Beta-hexosaminidase"/>
</dbReference>
<accession>A0A6N9H480</accession>
<name>A0A6N9H480_9MICO</name>
<evidence type="ECO:0000256" key="4">
    <source>
        <dbReference type="ARBA" id="ARBA00022801"/>
    </source>
</evidence>
<sequence length="533" mass="53287">MRLVTLPALAAATVLALSGCTNPAGQDAGESGAAPTGSAAASTPAADSTASGAPGAVSAEDRQRASDIVAKMDDDELAGSVIMADYQGTDSAAGAKLVKDNHLAGIIVMGYNLSQSPTADEVKKTTGALREAAGDRGWATAINVDQEGGPVARLGDAATRFPPLMAAGAADKPKITQAATRAQGAELRDLGFTADFAPDADVTIGKRDAAINVRSAGSSPALVARTAAAAVHGYTAGGIASSAKHYPGHGALETDSHKSLPTSKKSLAQMKQRDLVPFRATTKAGAPMVLVGHIGLPGSGTAPASLNPKVYASLRKDTGFDGVAVTDALNMGAISESPGQETVKAIRAGADLALMPPDPAAAVRAVRTALGSGDLTKARVTQAAERVVAMQLWQQRASAAAQAHPAEGDKAFTDLADASLTVLKGTCRVKRPAAAISVSGGEEAARTALLKAAEDEGLRTGSGTTVSLSPQGSAQVVVGTGGPWRVAGASAQTVLNTYSDNPHAMRAVAKYLAGTLTAGAKAPVKTAGSPPAC</sequence>
<dbReference type="PANTHER" id="PTHR30480">
    <property type="entry name" value="BETA-HEXOSAMINIDASE-RELATED"/>
    <property type="match status" value="1"/>
</dbReference>